<evidence type="ECO:0000259" key="1">
    <source>
        <dbReference type="Pfam" id="PF00326"/>
    </source>
</evidence>
<evidence type="ECO:0000313" key="3">
    <source>
        <dbReference type="Proteomes" id="UP001154272"/>
    </source>
</evidence>
<dbReference type="SUPFAM" id="SSF53474">
    <property type="entry name" value="alpha/beta-Hydrolases"/>
    <property type="match status" value="1"/>
</dbReference>
<comment type="caution">
    <text evidence="2">The sequence shown here is derived from an EMBL/GenBank/DDBJ whole genome shotgun (WGS) entry which is preliminary data.</text>
</comment>
<sequence length="642" mass="72961">MTDLKTPSLCGSWISSFTPQIVNGKNIIFSELTRDHHDIYWLERRPAEQGRTVLVKWNKQEGIKDITLSPFSVGSQVHEYGGGAYHVHNHQIVFSDQKTGSVWFIDNKQEPVLIFQNDQYRFADFQIKGQYILCVAERHQQKQVKNSLVALSISTPQQITIITEGADFYSFPRLSPDQQHLAWIEWDHPHMPWEATRLCIAHINQASHLENKKIVAGIDQEESLIQPGWTSDNQLIVCSDRNNYWNLYQVDRINLQLTPIAPMEAEIGLPAWVFGQQSWYFIQNNHFIAQKITNGCAETILINNNKITPIDLDYPNTCPVPLQDQNSFAWINNSPYRPAQIMMQDSAGKQHILAQATSIKFDQKDISYGQPICFSTQDRQKAHAFFYPPTNKDYCSIQGELPPLLVLAHGGPTGQTTNAFSPRIQFWTSRGFSVIDVNYRGSTGFGKEYRNALQKNWGILDVQDCIDACQYLIDQGKVDPKRIVIRGSSAGGFTVLTALIQSQLFAAGSCLYGVGDLTAMAEDTHKFEARYLDGLIGKYPEEKHIYKERSPLNHIHNIKSPSIIFQGLKDKVVPPSQAEAIINALKENHIPYAYYTFPEEGHGFRQEETLTKVLEMELSFFGKILGFIPADLNEEVSIYRKS</sequence>
<dbReference type="InterPro" id="IPR029058">
    <property type="entry name" value="AB_hydrolase_fold"/>
</dbReference>
<dbReference type="GO" id="GO:0004177">
    <property type="term" value="F:aminopeptidase activity"/>
    <property type="evidence" value="ECO:0007669"/>
    <property type="project" value="UniProtKB-KW"/>
</dbReference>
<keyword evidence="2" id="KW-0378">Hydrolase</keyword>
<organism evidence="2 3">
    <name type="scientific">Commensalibacter papalotli</name>
    <name type="common">ex Botero et al. 2024</name>
    <dbReference type="NCBI Taxonomy" id="2972766"/>
    <lineage>
        <taxon>Bacteria</taxon>
        <taxon>Pseudomonadati</taxon>
        <taxon>Pseudomonadota</taxon>
        <taxon>Alphaproteobacteria</taxon>
        <taxon>Acetobacterales</taxon>
        <taxon>Acetobacteraceae</taxon>
    </lineage>
</organism>
<proteinExistence type="predicted"/>
<dbReference type="RefSeq" id="WP_282024193.1">
    <property type="nucleotide sequence ID" value="NZ_CAMXCH010000003.1"/>
</dbReference>
<dbReference type="PANTHER" id="PTHR43056">
    <property type="entry name" value="PEPTIDASE S9 PROLYL OLIGOPEPTIDASE"/>
    <property type="match status" value="1"/>
</dbReference>
<dbReference type="Proteomes" id="UP001154272">
    <property type="component" value="Unassembled WGS sequence"/>
</dbReference>
<dbReference type="SUPFAM" id="SSF82171">
    <property type="entry name" value="DPP6 N-terminal domain-like"/>
    <property type="match status" value="1"/>
</dbReference>
<keyword evidence="2" id="KW-0031">Aminopeptidase</keyword>
<keyword evidence="3" id="KW-1185">Reference proteome</keyword>
<dbReference type="InterPro" id="IPR050585">
    <property type="entry name" value="Xaa-Pro_dipeptidyl-ppase/CocE"/>
</dbReference>
<gene>
    <name evidence="2" type="ORF">R83534S58_LOCUS1638</name>
</gene>
<name>A0ABN8WAD3_9PROT</name>
<keyword evidence="2" id="KW-0645">Protease</keyword>
<dbReference type="InterPro" id="IPR001375">
    <property type="entry name" value="Peptidase_S9_cat"/>
</dbReference>
<protein>
    <submittedName>
        <fullName evidence="2">Dipeptidyl aminopeptidase/acylaminoacyl peptidase (DAP2) (PDB:2JBW)</fullName>
    </submittedName>
</protein>
<dbReference type="PANTHER" id="PTHR43056:SF5">
    <property type="entry name" value="PEPTIDASE S9 PROLYL OLIGOPEPTIDASE CATALYTIC DOMAIN-CONTAINING PROTEIN"/>
    <property type="match status" value="1"/>
</dbReference>
<dbReference type="EMBL" id="CAMXCH010000003">
    <property type="protein sequence ID" value="CAI3949762.1"/>
    <property type="molecule type" value="Genomic_DNA"/>
</dbReference>
<accession>A0ABN8WAD3</accession>
<feature type="domain" description="Peptidase S9 prolyl oligopeptidase catalytic" evidence="1">
    <location>
        <begin position="419"/>
        <end position="626"/>
    </location>
</feature>
<evidence type="ECO:0000313" key="2">
    <source>
        <dbReference type="EMBL" id="CAI3949762.1"/>
    </source>
</evidence>
<dbReference type="Gene3D" id="3.40.50.1820">
    <property type="entry name" value="alpha/beta hydrolase"/>
    <property type="match status" value="1"/>
</dbReference>
<dbReference type="Pfam" id="PF00326">
    <property type="entry name" value="Peptidase_S9"/>
    <property type="match status" value="1"/>
</dbReference>
<reference evidence="2" key="1">
    <citation type="submission" date="2022-10" db="EMBL/GenBank/DDBJ databases">
        <authorList>
            <person name="Botero Cardona J."/>
        </authorList>
    </citation>
    <scope>NUCLEOTIDE SEQUENCE</scope>
    <source>
        <strain evidence="2">R-83534</strain>
    </source>
</reference>